<sequence>MDAIEIKRTIRQILNYSTFTDVEHHLVVAGLGVFHINETKKDADLAVDVWLQTDQGKRIWLTFDNLEMALGDLIH</sequence>
<comment type="caution">
    <text evidence="1">The sequence shown here is derived from an EMBL/GenBank/DDBJ whole genome shotgun (WGS) entry which is preliminary data.</text>
</comment>
<name>A0A1F6GZM1_9PROT</name>
<dbReference type="AlphaFoldDB" id="A0A1F6GZM1"/>
<proteinExistence type="predicted"/>
<accession>A0A1F6GZM1</accession>
<protein>
    <submittedName>
        <fullName evidence="1">Uncharacterized protein</fullName>
    </submittedName>
</protein>
<evidence type="ECO:0000313" key="1">
    <source>
        <dbReference type="EMBL" id="OGH03616.1"/>
    </source>
</evidence>
<dbReference type="Proteomes" id="UP000177583">
    <property type="component" value="Unassembled WGS sequence"/>
</dbReference>
<gene>
    <name evidence="1" type="ORF">A2557_13865</name>
</gene>
<organism evidence="1 2">
    <name type="scientific">Candidatus Lambdaproteobacteria bacterium RIFOXYD2_FULL_56_26</name>
    <dbReference type="NCBI Taxonomy" id="1817773"/>
    <lineage>
        <taxon>Bacteria</taxon>
        <taxon>Pseudomonadati</taxon>
        <taxon>Pseudomonadota</taxon>
        <taxon>Candidatus Lambdaproteobacteria</taxon>
    </lineage>
</organism>
<reference evidence="1 2" key="1">
    <citation type="journal article" date="2016" name="Nat. Commun.">
        <title>Thousands of microbial genomes shed light on interconnected biogeochemical processes in an aquifer system.</title>
        <authorList>
            <person name="Anantharaman K."/>
            <person name="Brown C.T."/>
            <person name="Hug L.A."/>
            <person name="Sharon I."/>
            <person name="Castelle C.J."/>
            <person name="Probst A.J."/>
            <person name="Thomas B.C."/>
            <person name="Singh A."/>
            <person name="Wilkins M.J."/>
            <person name="Karaoz U."/>
            <person name="Brodie E.L."/>
            <person name="Williams K.H."/>
            <person name="Hubbard S.S."/>
            <person name="Banfield J.F."/>
        </authorList>
    </citation>
    <scope>NUCLEOTIDE SEQUENCE [LARGE SCALE GENOMIC DNA]</scope>
</reference>
<evidence type="ECO:0000313" key="2">
    <source>
        <dbReference type="Proteomes" id="UP000177583"/>
    </source>
</evidence>
<dbReference type="EMBL" id="MFNF01000014">
    <property type="protein sequence ID" value="OGH03616.1"/>
    <property type="molecule type" value="Genomic_DNA"/>
</dbReference>